<dbReference type="OrthoDB" id="9769598at2"/>
<keyword evidence="16" id="KW-1185">Reference proteome</keyword>
<dbReference type="RefSeq" id="WP_104417991.1">
    <property type="nucleotide sequence ID" value="NZ_PTJC01000005.1"/>
</dbReference>
<dbReference type="InterPro" id="IPR001018">
    <property type="entry name" value="Beta-lactamase_class-B_CS"/>
</dbReference>
<protein>
    <recommendedName>
        <fullName evidence="6">beta-lactamase</fullName>
        <ecNumber evidence="6">3.5.2.6</ecNumber>
    </recommendedName>
</protein>
<evidence type="ECO:0000256" key="12">
    <source>
        <dbReference type="ARBA" id="ARBA00023251"/>
    </source>
</evidence>
<dbReference type="NCBIfam" id="NF033088">
    <property type="entry name" value="bla_subclass_B1"/>
    <property type="match status" value="1"/>
</dbReference>
<dbReference type="InterPro" id="IPR050855">
    <property type="entry name" value="NDM-1-like"/>
</dbReference>
<evidence type="ECO:0000256" key="2">
    <source>
        <dbReference type="ARBA" id="ARBA00001947"/>
    </source>
</evidence>
<accession>A0A2S6I7A4</accession>
<dbReference type="AlphaFoldDB" id="A0A2S6I7A4"/>
<dbReference type="InterPro" id="IPR036866">
    <property type="entry name" value="RibonucZ/Hydroxyglut_hydro"/>
</dbReference>
<sequence length="242" mass="25829">MKWLLPVLLCFACRSSPQAGTDYTSETLTVNRLTDHTYRHLTYLDVPGYGRVPCNGLIVVNDGEALVFDSPSTDATAGELVDFIGEELGATIKAVVATHFHDDCVGGLAAFHGRGIPSYGLAATVRRAQEEGNPVPENAFDKRISLSVGDIETLTLHPGPGHTPDNVVAYVPADRVLFGGCLVKETGATKGNLADADTARWSATIGTVRDSFPRLRVVVPGHGEPGGPELLTYTAELFDPER</sequence>
<dbReference type="Gene3D" id="3.60.15.10">
    <property type="entry name" value="Ribonuclease Z/Hydroxyacylglutathione hydrolase-like"/>
    <property type="match status" value="1"/>
</dbReference>
<evidence type="ECO:0000259" key="14">
    <source>
        <dbReference type="SMART" id="SM00849"/>
    </source>
</evidence>
<comment type="cofactor">
    <cofactor evidence="2">
        <name>Zn(2+)</name>
        <dbReference type="ChEBI" id="CHEBI:29105"/>
    </cofactor>
</comment>
<feature type="signal peptide" evidence="13">
    <location>
        <begin position="1"/>
        <end position="19"/>
    </location>
</feature>
<evidence type="ECO:0000256" key="13">
    <source>
        <dbReference type="SAM" id="SignalP"/>
    </source>
</evidence>
<dbReference type="EMBL" id="PTJC01000005">
    <property type="protein sequence ID" value="PPK87383.1"/>
    <property type="molecule type" value="Genomic_DNA"/>
</dbReference>
<gene>
    <name evidence="15" type="ORF">CLV84_0323</name>
</gene>
<keyword evidence="10" id="KW-0378">Hydrolase</keyword>
<dbReference type="SUPFAM" id="SSF56281">
    <property type="entry name" value="Metallo-hydrolase/oxidoreductase"/>
    <property type="match status" value="1"/>
</dbReference>
<reference evidence="15 16" key="1">
    <citation type="submission" date="2018-02" db="EMBL/GenBank/DDBJ databases">
        <title>Genomic Encyclopedia of Archaeal and Bacterial Type Strains, Phase II (KMG-II): from individual species to whole genera.</title>
        <authorList>
            <person name="Goeker M."/>
        </authorList>
    </citation>
    <scope>NUCLEOTIDE SEQUENCE [LARGE SCALE GENOMIC DNA]</scope>
    <source>
        <strain evidence="15 16">DSM 29526</strain>
    </source>
</reference>
<evidence type="ECO:0000256" key="8">
    <source>
        <dbReference type="ARBA" id="ARBA00022729"/>
    </source>
</evidence>
<evidence type="ECO:0000256" key="4">
    <source>
        <dbReference type="ARBA" id="ARBA00005250"/>
    </source>
</evidence>
<keyword evidence="7" id="KW-0479">Metal-binding</keyword>
<dbReference type="GO" id="GO:0046677">
    <property type="term" value="P:response to antibiotic"/>
    <property type="evidence" value="ECO:0007669"/>
    <property type="project" value="UniProtKB-KW"/>
</dbReference>
<organism evidence="15 16">
    <name type="scientific">Neolewinella xylanilytica</name>
    <dbReference type="NCBI Taxonomy" id="1514080"/>
    <lineage>
        <taxon>Bacteria</taxon>
        <taxon>Pseudomonadati</taxon>
        <taxon>Bacteroidota</taxon>
        <taxon>Saprospiria</taxon>
        <taxon>Saprospirales</taxon>
        <taxon>Lewinellaceae</taxon>
        <taxon>Neolewinella</taxon>
    </lineage>
</organism>
<comment type="subcellular location">
    <subcellularLocation>
        <location evidence="3">Periplasm</location>
    </subcellularLocation>
</comment>
<evidence type="ECO:0000256" key="1">
    <source>
        <dbReference type="ARBA" id="ARBA00001526"/>
    </source>
</evidence>
<comment type="similarity">
    <text evidence="4">Belongs to the metallo-beta-lactamase superfamily. Class-B beta-lactamase family.</text>
</comment>
<keyword evidence="11" id="KW-0862">Zinc</keyword>
<dbReference type="Proteomes" id="UP000237662">
    <property type="component" value="Unassembled WGS sequence"/>
</dbReference>
<comment type="catalytic activity">
    <reaction evidence="1">
        <text>a beta-lactam + H2O = a substituted beta-amino acid</text>
        <dbReference type="Rhea" id="RHEA:20401"/>
        <dbReference type="ChEBI" id="CHEBI:15377"/>
        <dbReference type="ChEBI" id="CHEBI:35627"/>
        <dbReference type="ChEBI" id="CHEBI:140347"/>
        <dbReference type="EC" id="3.5.2.6"/>
    </reaction>
</comment>
<feature type="chain" id="PRO_5015540389" description="beta-lactamase" evidence="13">
    <location>
        <begin position="20"/>
        <end position="242"/>
    </location>
</feature>
<evidence type="ECO:0000256" key="10">
    <source>
        <dbReference type="ARBA" id="ARBA00022801"/>
    </source>
</evidence>
<dbReference type="InterPro" id="IPR001279">
    <property type="entry name" value="Metallo-B-lactamas"/>
</dbReference>
<keyword evidence="9" id="KW-0574">Periplasm</keyword>
<dbReference type="PANTHER" id="PTHR42951">
    <property type="entry name" value="METALLO-BETA-LACTAMASE DOMAIN-CONTAINING"/>
    <property type="match status" value="1"/>
</dbReference>
<evidence type="ECO:0000256" key="3">
    <source>
        <dbReference type="ARBA" id="ARBA00004418"/>
    </source>
</evidence>
<name>A0A2S6I7A4_9BACT</name>
<evidence type="ECO:0000256" key="5">
    <source>
        <dbReference type="ARBA" id="ARBA00011245"/>
    </source>
</evidence>
<dbReference type="InterPro" id="IPR058199">
    <property type="entry name" value="BlaB//VIM/IMP-1"/>
</dbReference>
<dbReference type="PROSITE" id="PS00744">
    <property type="entry name" value="BETA_LACTAMASE_B_2"/>
    <property type="match status" value="1"/>
</dbReference>
<dbReference type="GO" id="GO:0008800">
    <property type="term" value="F:beta-lactamase activity"/>
    <property type="evidence" value="ECO:0007669"/>
    <property type="project" value="UniProtKB-EC"/>
</dbReference>
<comment type="subunit">
    <text evidence="5">Monomer.</text>
</comment>
<dbReference type="EC" id="3.5.2.6" evidence="6"/>
<evidence type="ECO:0000313" key="15">
    <source>
        <dbReference type="EMBL" id="PPK87383.1"/>
    </source>
</evidence>
<dbReference type="SMART" id="SM00849">
    <property type="entry name" value="Lactamase_B"/>
    <property type="match status" value="1"/>
</dbReference>
<keyword evidence="12" id="KW-0046">Antibiotic resistance</keyword>
<dbReference type="PANTHER" id="PTHR42951:SF4">
    <property type="entry name" value="ACYL-COENZYME A THIOESTERASE MBLAC2"/>
    <property type="match status" value="1"/>
</dbReference>
<evidence type="ECO:0000313" key="16">
    <source>
        <dbReference type="Proteomes" id="UP000237662"/>
    </source>
</evidence>
<dbReference type="Pfam" id="PF00753">
    <property type="entry name" value="Lactamase_B"/>
    <property type="match status" value="1"/>
</dbReference>
<evidence type="ECO:0000256" key="9">
    <source>
        <dbReference type="ARBA" id="ARBA00022764"/>
    </source>
</evidence>
<proteinExistence type="inferred from homology"/>
<feature type="domain" description="Metallo-beta-lactamase" evidence="14">
    <location>
        <begin position="53"/>
        <end position="222"/>
    </location>
</feature>
<dbReference type="GO" id="GO:0042597">
    <property type="term" value="C:periplasmic space"/>
    <property type="evidence" value="ECO:0007669"/>
    <property type="project" value="UniProtKB-SubCell"/>
</dbReference>
<keyword evidence="8 13" id="KW-0732">Signal</keyword>
<evidence type="ECO:0000256" key="7">
    <source>
        <dbReference type="ARBA" id="ARBA00022723"/>
    </source>
</evidence>
<dbReference type="GO" id="GO:0017001">
    <property type="term" value="P:antibiotic catabolic process"/>
    <property type="evidence" value="ECO:0007669"/>
    <property type="project" value="InterPro"/>
</dbReference>
<evidence type="ECO:0000256" key="6">
    <source>
        <dbReference type="ARBA" id="ARBA00012865"/>
    </source>
</evidence>
<dbReference type="GO" id="GO:0008270">
    <property type="term" value="F:zinc ion binding"/>
    <property type="evidence" value="ECO:0007669"/>
    <property type="project" value="InterPro"/>
</dbReference>
<comment type="caution">
    <text evidence="15">The sequence shown here is derived from an EMBL/GenBank/DDBJ whole genome shotgun (WGS) entry which is preliminary data.</text>
</comment>
<evidence type="ECO:0000256" key="11">
    <source>
        <dbReference type="ARBA" id="ARBA00022833"/>
    </source>
</evidence>